<dbReference type="Gene3D" id="3.30.420.310">
    <property type="entry name" value="2-keto-3-deoxy-galactonokinase, C-terminal domain"/>
    <property type="match status" value="1"/>
</dbReference>
<proteinExistence type="predicted"/>
<comment type="caution">
    <text evidence="2">The sequence shown here is derived from an EMBL/GenBank/DDBJ whole genome shotgun (WGS) entry which is preliminary data.</text>
</comment>
<organism evidence="2">
    <name type="scientific">Rhizobium leguminosarum</name>
    <dbReference type="NCBI Taxonomy" id="384"/>
    <lineage>
        <taxon>Bacteria</taxon>
        <taxon>Pseudomonadati</taxon>
        <taxon>Pseudomonadota</taxon>
        <taxon>Alphaproteobacteria</taxon>
        <taxon>Hyphomicrobiales</taxon>
        <taxon>Rhizobiaceae</taxon>
        <taxon>Rhizobium/Agrobacterium group</taxon>
        <taxon>Rhizobium</taxon>
    </lineage>
</organism>
<accession>A0A179BRP0</accession>
<sequence length="115" mass="11884">MPSAAKIAFSAVLPNRLTASDAAENRRVIVCGMAGARQGGVKAGYINVPAPLASILTGAVTVPGQSRDIRILPGLDQRDIPLPPVIRGYETPPPRPLGPPNQGPQTACMPGTHSN</sequence>
<name>A0A179BRP0_RHILE</name>
<evidence type="ECO:0000256" key="1">
    <source>
        <dbReference type="SAM" id="MobiDB-lite"/>
    </source>
</evidence>
<dbReference type="AlphaFoldDB" id="A0A179BRP0"/>
<feature type="region of interest" description="Disordered" evidence="1">
    <location>
        <begin position="82"/>
        <end position="115"/>
    </location>
</feature>
<feature type="compositionally biased region" description="Pro residues" evidence="1">
    <location>
        <begin position="91"/>
        <end position="102"/>
    </location>
</feature>
<protein>
    <submittedName>
        <fullName evidence="2">Uncharacterized protein</fullName>
    </submittedName>
</protein>
<reference evidence="2" key="1">
    <citation type="submission" date="2016-04" db="EMBL/GenBank/DDBJ databases">
        <title>Fast-growing isolate from the root nodules of Vavilovia formosa.</title>
        <authorList>
            <person name="Kimeklis A."/>
            <person name="Safronova V."/>
            <person name="Belimov A."/>
            <person name="Andronov E."/>
        </authorList>
    </citation>
    <scope>NUCLEOTIDE SEQUENCE [LARGE SCALE GENOMIC DNA]</scope>
    <source>
        <strain evidence="2">Vaf-46</strain>
    </source>
</reference>
<dbReference type="GO" id="GO:0008671">
    <property type="term" value="F:2-dehydro-3-deoxygalactonokinase activity"/>
    <property type="evidence" value="ECO:0007669"/>
    <property type="project" value="InterPro"/>
</dbReference>
<dbReference type="EMBL" id="LWBS01000260">
    <property type="protein sequence ID" value="OAP93734.1"/>
    <property type="molecule type" value="Genomic_DNA"/>
</dbReference>
<gene>
    <name evidence="2" type="ORF">A4U53_39885</name>
</gene>
<dbReference type="InterPro" id="IPR042257">
    <property type="entry name" value="DGOK_C"/>
</dbReference>
<dbReference type="InterPro" id="IPR007729">
    <property type="entry name" value="DGOK"/>
</dbReference>
<dbReference type="GO" id="GO:0034194">
    <property type="term" value="P:D-galactonate catabolic process"/>
    <property type="evidence" value="ECO:0007669"/>
    <property type="project" value="InterPro"/>
</dbReference>
<evidence type="ECO:0000313" key="2">
    <source>
        <dbReference type="EMBL" id="OAP93734.1"/>
    </source>
</evidence>
<dbReference type="Pfam" id="PF05035">
    <property type="entry name" value="DGOK"/>
    <property type="match status" value="1"/>
</dbReference>